<reference evidence="1 2" key="1">
    <citation type="submission" date="2022-03" db="EMBL/GenBank/DDBJ databases">
        <authorList>
            <person name="Macdonald S."/>
            <person name="Ahmed S."/>
            <person name="Newling K."/>
        </authorList>
    </citation>
    <scope>NUCLEOTIDE SEQUENCE [LARGE SCALE GENOMIC DNA]</scope>
</reference>
<proteinExistence type="predicted"/>
<dbReference type="Proteomes" id="UP001642260">
    <property type="component" value="Unassembled WGS sequence"/>
</dbReference>
<sequence length="65" mass="7641">MKCWNYTKLVQLPVESLSPPINILFHGSMLQEAYTSGMNDRTNHYRRILNMYMKFHEAVVAKHDA</sequence>
<dbReference type="AlphaFoldDB" id="A0ABC8KKI1"/>
<gene>
    <name evidence="1" type="ORF">ERUC_LOCUS25417</name>
</gene>
<accession>A0ABC8KKI1</accession>
<protein>
    <submittedName>
        <fullName evidence="1">Uncharacterized protein</fullName>
    </submittedName>
</protein>
<evidence type="ECO:0000313" key="2">
    <source>
        <dbReference type="Proteomes" id="UP001642260"/>
    </source>
</evidence>
<comment type="caution">
    <text evidence="1">The sequence shown here is derived from an EMBL/GenBank/DDBJ whole genome shotgun (WGS) entry which is preliminary data.</text>
</comment>
<dbReference type="EMBL" id="CAKOAT010268711">
    <property type="protein sequence ID" value="CAH8359661.1"/>
    <property type="molecule type" value="Genomic_DNA"/>
</dbReference>
<organism evidence="1 2">
    <name type="scientific">Eruca vesicaria subsp. sativa</name>
    <name type="common">Garden rocket</name>
    <name type="synonym">Eruca sativa</name>
    <dbReference type="NCBI Taxonomy" id="29727"/>
    <lineage>
        <taxon>Eukaryota</taxon>
        <taxon>Viridiplantae</taxon>
        <taxon>Streptophyta</taxon>
        <taxon>Embryophyta</taxon>
        <taxon>Tracheophyta</taxon>
        <taxon>Spermatophyta</taxon>
        <taxon>Magnoliopsida</taxon>
        <taxon>eudicotyledons</taxon>
        <taxon>Gunneridae</taxon>
        <taxon>Pentapetalae</taxon>
        <taxon>rosids</taxon>
        <taxon>malvids</taxon>
        <taxon>Brassicales</taxon>
        <taxon>Brassicaceae</taxon>
        <taxon>Brassiceae</taxon>
        <taxon>Eruca</taxon>
    </lineage>
</organism>
<name>A0ABC8KKI1_ERUVS</name>
<keyword evidence="2" id="KW-1185">Reference proteome</keyword>
<evidence type="ECO:0000313" key="1">
    <source>
        <dbReference type="EMBL" id="CAH8359661.1"/>
    </source>
</evidence>